<evidence type="ECO:0000259" key="1">
    <source>
        <dbReference type="Pfam" id="PF08242"/>
    </source>
</evidence>
<sequence length="222" mass="25270">MSKVELFANERASGYDQFVEAWIPNYHYFLDCLPKLLTDTDPKELLVVGCGTGNEIQKLVTKGKTWNITGIDPSPEMIQQARQKLEGYPNIVLAEALIQDLKNDKKYDAATLLLVLHFLEDNGSKLELLKEIGKRLVLGAPLVMLDITGDSSMIKENLKILRLLLSDDIPEEQISLRLNRIENELFHVSEDRLAALCVEAGFEVPVRFFQSMIYMGWMTKKR</sequence>
<keyword evidence="2" id="KW-0808">Transferase</keyword>
<name>A0A420BL12_SPHD1</name>
<reference evidence="2 3" key="1">
    <citation type="submission" date="2018-09" db="EMBL/GenBank/DDBJ databases">
        <title>Genomic Encyclopedia of Type Strains, Phase III (KMG-III): the genomes of soil and plant-associated and newly described type strains.</title>
        <authorList>
            <person name="Whitman W."/>
        </authorList>
    </citation>
    <scope>NUCLEOTIDE SEQUENCE [LARGE SCALE GENOMIC DNA]</scope>
    <source>
        <strain evidence="2 3">CECT 7938</strain>
    </source>
</reference>
<dbReference type="RefSeq" id="WP_120258962.1">
    <property type="nucleotide sequence ID" value="NZ_RAPY01000001.1"/>
</dbReference>
<keyword evidence="3" id="KW-1185">Reference proteome</keyword>
<dbReference type="CDD" id="cd02440">
    <property type="entry name" value="AdoMet_MTases"/>
    <property type="match status" value="1"/>
</dbReference>
<protein>
    <submittedName>
        <fullName evidence="2">tRNA (Cmo5U34)-methyltransferase</fullName>
    </submittedName>
</protein>
<comment type="caution">
    <text evidence="2">The sequence shown here is derived from an EMBL/GenBank/DDBJ whole genome shotgun (WGS) entry which is preliminary data.</text>
</comment>
<feature type="domain" description="Methyltransferase type 12" evidence="1">
    <location>
        <begin position="46"/>
        <end position="136"/>
    </location>
</feature>
<dbReference type="Proteomes" id="UP000286246">
    <property type="component" value="Unassembled WGS sequence"/>
</dbReference>
<dbReference type="Pfam" id="PF08242">
    <property type="entry name" value="Methyltransf_12"/>
    <property type="match status" value="1"/>
</dbReference>
<dbReference type="AlphaFoldDB" id="A0A420BL12"/>
<dbReference type="InterPro" id="IPR029063">
    <property type="entry name" value="SAM-dependent_MTases_sf"/>
</dbReference>
<dbReference type="PANTHER" id="PTHR43861">
    <property type="entry name" value="TRANS-ACONITATE 2-METHYLTRANSFERASE-RELATED"/>
    <property type="match status" value="1"/>
</dbReference>
<dbReference type="OrthoDB" id="9789123at2"/>
<dbReference type="GO" id="GO:0008168">
    <property type="term" value="F:methyltransferase activity"/>
    <property type="evidence" value="ECO:0007669"/>
    <property type="project" value="UniProtKB-KW"/>
</dbReference>
<dbReference type="InterPro" id="IPR013217">
    <property type="entry name" value="Methyltransf_12"/>
</dbReference>
<gene>
    <name evidence="2" type="ORF">DFQ12_2286</name>
</gene>
<dbReference type="SUPFAM" id="SSF53335">
    <property type="entry name" value="S-adenosyl-L-methionine-dependent methyltransferases"/>
    <property type="match status" value="1"/>
</dbReference>
<accession>A0A420BL12</accession>
<dbReference type="EMBL" id="RAPY01000001">
    <property type="protein sequence ID" value="RKE57398.1"/>
    <property type="molecule type" value="Genomic_DNA"/>
</dbReference>
<dbReference type="GO" id="GO:0032259">
    <property type="term" value="P:methylation"/>
    <property type="evidence" value="ECO:0007669"/>
    <property type="project" value="UniProtKB-KW"/>
</dbReference>
<dbReference type="Gene3D" id="3.40.50.150">
    <property type="entry name" value="Vaccinia Virus protein VP39"/>
    <property type="match status" value="1"/>
</dbReference>
<evidence type="ECO:0000313" key="3">
    <source>
        <dbReference type="Proteomes" id="UP000286246"/>
    </source>
</evidence>
<proteinExistence type="predicted"/>
<organism evidence="2 3">
    <name type="scientific">Sphingobacterium detergens</name>
    <dbReference type="NCBI Taxonomy" id="1145106"/>
    <lineage>
        <taxon>Bacteria</taxon>
        <taxon>Pseudomonadati</taxon>
        <taxon>Bacteroidota</taxon>
        <taxon>Sphingobacteriia</taxon>
        <taxon>Sphingobacteriales</taxon>
        <taxon>Sphingobacteriaceae</taxon>
        <taxon>Sphingobacterium</taxon>
    </lineage>
</organism>
<keyword evidence="2" id="KW-0489">Methyltransferase</keyword>
<evidence type="ECO:0000313" key="2">
    <source>
        <dbReference type="EMBL" id="RKE57398.1"/>
    </source>
</evidence>